<evidence type="ECO:0000313" key="5">
    <source>
        <dbReference type="Proteomes" id="UP000634229"/>
    </source>
</evidence>
<dbReference type="CDD" id="cd13399">
    <property type="entry name" value="Slt35-like"/>
    <property type="match status" value="1"/>
</dbReference>
<evidence type="ECO:0000313" key="4">
    <source>
        <dbReference type="EMBL" id="MBL1097123.1"/>
    </source>
</evidence>
<keyword evidence="2" id="KW-0732">Signal</keyword>
<dbReference type="Pfam" id="PF13406">
    <property type="entry name" value="SLT_2"/>
    <property type="match status" value="1"/>
</dbReference>
<comment type="caution">
    <text evidence="4">The sequence shown here is derived from an EMBL/GenBank/DDBJ whole genome shotgun (WGS) entry which is preliminary data.</text>
</comment>
<gene>
    <name evidence="4" type="ORF">JK363_10645</name>
</gene>
<dbReference type="PANTHER" id="PTHR30163">
    <property type="entry name" value="MEMBRANE-BOUND LYTIC MUREIN TRANSGLYCOSYLASE B"/>
    <property type="match status" value="1"/>
</dbReference>
<evidence type="ECO:0000256" key="2">
    <source>
        <dbReference type="SAM" id="SignalP"/>
    </source>
</evidence>
<dbReference type="InterPro" id="IPR013783">
    <property type="entry name" value="Ig-like_fold"/>
</dbReference>
<dbReference type="PANTHER" id="PTHR30163:SF8">
    <property type="entry name" value="LYTIC MUREIN TRANSGLYCOSYLASE"/>
    <property type="match status" value="1"/>
</dbReference>
<dbReference type="RefSeq" id="WP_201874204.1">
    <property type="nucleotide sequence ID" value="NZ_JAERRF010000005.1"/>
</dbReference>
<organism evidence="4 5">
    <name type="scientific">Streptomyces coffeae</name>
    <dbReference type="NCBI Taxonomy" id="621382"/>
    <lineage>
        <taxon>Bacteria</taxon>
        <taxon>Bacillati</taxon>
        <taxon>Actinomycetota</taxon>
        <taxon>Actinomycetes</taxon>
        <taxon>Kitasatosporales</taxon>
        <taxon>Streptomycetaceae</taxon>
        <taxon>Streptomyces</taxon>
    </lineage>
</organism>
<dbReference type="Gene3D" id="2.60.40.10">
    <property type="entry name" value="Immunoglobulins"/>
    <property type="match status" value="1"/>
</dbReference>
<feature type="compositionally biased region" description="Basic and acidic residues" evidence="1">
    <location>
        <begin position="39"/>
        <end position="50"/>
    </location>
</feature>
<evidence type="ECO:0000259" key="3">
    <source>
        <dbReference type="Pfam" id="PF13406"/>
    </source>
</evidence>
<dbReference type="SUPFAM" id="SSF53955">
    <property type="entry name" value="Lysozyme-like"/>
    <property type="match status" value="1"/>
</dbReference>
<feature type="domain" description="Transglycosylase SLT" evidence="3">
    <location>
        <begin position="186"/>
        <end position="226"/>
    </location>
</feature>
<feature type="compositionally biased region" description="Gly residues" evidence="1">
    <location>
        <begin position="284"/>
        <end position="305"/>
    </location>
</feature>
<feature type="chain" id="PRO_5047486216" evidence="2">
    <location>
        <begin position="25"/>
        <end position="586"/>
    </location>
</feature>
<dbReference type="InterPro" id="IPR043426">
    <property type="entry name" value="MltB-like"/>
</dbReference>
<reference evidence="4 5" key="1">
    <citation type="submission" date="2021-01" db="EMBL/GenBank/DDBJ databases">
        <title>WGS of actinomycetes isolated from Thailand.</title>
        <authorList>
            <person name="Thawai C."/>
        </authorList>
    </citation>
    <scope>NUCLEOTIDE SEQUENCE [LARGE SCALE GENOMIC DNA]</scope>
    <source>
        <strain evidence="4 5">CA1R205</strain>
    </source>
</reference>
<dbReference type="EMBL" id="JAERRF010000005">
    <property type="protein sequence ID" value="MBL1097123.1"/>
    <property type="molecule type" value="Genomic_DNA"/>
</dbReference>
<protein>
    <submittedName>
        <fullName evidence="4">Lytic transglycosylase domain-containing protein</fullName>
    </submittedName>
</protein>
<dbReference type="InterPro" id="IPR023346">
    <property type="entry name" value="Lysozyme-like_dom_sf"/>
</dbReference>
<dbReference type="InterPro" id="IPR031304">
    <property type="entry name" value="SLT_2"/>
</dbReference>
<sequence length="586" mass="60227">MAPLIGRRLRKGAATTAVAAAAMAALTASQAPGFASSSDHGDRDRNREQTASDSPAVDDTPIDGGSSYHTDLPPLKTPGKPGHSADLPGIPGGGTKTEAGIPATVLDAYKRAEAALKDSRPGCNLPWQLLAAIGKVESGQARGGNVDAEGTTPRPILGPVLNGNGFAMIKDTDGGAFDGDATHDRAVGPMQFIPSTWANWGRDGNNDGERDPNNIYDAALAAGNYLCAGDRDLSTEHHLHQAILGYNHSQEYLNTVLSWLEYYKRGTHEVPDGTGVLPSDNRSGGSGPGAGGKGSHNGHGGGKGTGNEHGHPRTLPKSTDSSPKPPSHGGETPGTSSPKPPKPPKPPQTPAPSVPTALASVGAKELSATAGTEFATLPRVRAVDAKGKPVAKAKIRYEIRGETGARFAGLVKSAVVPTGSDGTATAPKLTAGEQTGSFAVRATVEGKKLTPVEFKATVKARPTPQADALARIDDKAFTAETGGTFADPLTVKATYKGKVAAGVPVTATMISADPEKPVENDKGPYFLDEKGKPVRTLTGLKTNALGQLTLPQILADEHAGTYLLRLTTADGAVLTVELTVTQAAAS</sequence>
<feature type="signal peptide" evidence="2">
    <location>
        <begin position="1"/>
        <end position="24"/>
    </location>
</feature>
<feature type="region of interest" description="Disordered" evidence="1">
    <location>
        <begin position="29"/>
        <end position="98"/>
    </location>
</feature>
<proteinExistence type="predicted"/>
<keyword evidence="5" id="KW-1185">Reference proteome</keyword>
<dbReference type="Proteomes" id="UP000634229">
    <property type="component" value="Unassembled WGS sequence"/>
</dbReference>
<accession>A0ABS1NAM0</accession>
<feature type="region of interest" description="Disordered" evidence="1">
    <location>
        <begin position="271"/>
        <end position="355"/>
    </location>
</feature>
<evidence type="ECO:0000256" key="1">
    <source>
        <dbReference type="SAM" id="MobiDB-lite"/>
    </source>
</evidence>
<dbReference type="Gene3D" id="1.10.530.10">
    <property type="match status" value="1"/>
</dbReference>
<feature type="compositionally biased region" description="Pro residues" evidence="1">
    <location>
        <begin position="338"/>
        <end position="353"/>
    </location>
</feature>
<name>A0ABS1NAM0_9ACTN</name>